<keyword evidence="1 5" id="KW-0489">Methyltransferase</keyword>
<reference evidence="8 9" key="1">
    <citation type="journal article" date="2019" name="Nat. Med.">
        <title>A library of human gut bacterial isolates paired with longitudinal multiomics data enables mechanistic microbiome research.</title>
        <authorList>
            <person name="Poyet M."/>
            <person name="Groussin M."/>
            <person name="Gibbons S.M."/>
            <person name="Avila-Pacheco J."/>
            <person name="Jiang X."/>
            <person name="Kearney S.M."/>
            <person name="Perrotta A.R."/>
            <person name="Berdy B."/>
            <person name="Zhao S."/>
            <person name="Lieberman T.D."/>
            <person name="Swanson P.K."/>
            <person name="Smith M."/>
            <person name="Roesemann S."/>
            <person name="Alexander J.E."/>
            <person name="Rich S.A."/>
            <person name="Livny J."/>
            <person name="Vlamakis H."/>
            <person name="Clish C."/>
            <person name="Bullock K."/>
            <person name="Deik A."/>
            <person name="Scott J."/>
            <person name="Pierce K.A."/>
            <person name="Xavier R.J."/>
            <person name="Alm E.J."/>
        </authorList>
    </citation>
    <scope>NUCLEOTIDE SEQUENCE [LARGE SCALE GENOMIC DNA]</scope>
    <source>
        <strain evidence="8 9">BIOML-A11</strain>
    </source>
</reference>
<dbReference type="GO" id="GO:0032259">
    <property type="term" value="P:methylation"/>
    <property type="evidence" value="ECO:0007669"/>
    <property type="project" value="UniProtKB-KW"/>
</dbReference>
<protein>
    <recommendedName>
        <fullName evidence="7">Cytosine-specific methyltransferase</fullName>
        <ecNumber evidence="7">2.1.1.37</ecNumber>
    </recommendedName>
</protein>
<dbReference type="InterPro" id="IPR001525">
    <property type="entry name" value="C5_MeTfrase"/>
</dbReference>
<feature type="active site" evidence="5">
    <location>
        <position position="126"/>
    </location>
</feature>
<evidence type="ECO:0000256" key="3">
    <source>
        <dbReference type="ARBA" id="ARBA00022691"/>
    </source>
</evidence>
<dbReference type="GO" id="GO:0044027">
    <property type="term" value="P:negative regulation of gene expression via chromosomal CpG island methylation"/>
    <property type="evidence" value="ECO:0007669"/>
    <property type="project" value="TreeGrafter"/>
</dbReference>
<gene>
    <name evidence="8" type="primary">dcm</name>
    <name evidence="8" type="ORF">GKE07_07495</name>
</gene>
<dbReference type="RefSeq" id="WP_154266872.1">
    <property type="nucleotide sequence ID" value="NZ_WKQP01000010.1"/>
</dbReference>
<dbReference type="InterPro" id="IPR018117">
    <property type="entry name" value="C5_DNA_meth_AS"/>
</dbReference>
<dbReference type="NCBIfam" id="TIGR00675">
    <property type="entry name" value="dcm"/>
    <property type="match status" value="1"/>
</dbReference>
<dbReference type="PANTHER" id="PTHR10629:SF52">
    <property type="entry name" value="DNA (CYTOSINE-5)-METHYLTRANSFERASE 1"/>
    <property type="match status" value="1"/>
</dbReference>
<comment type="caution">
    <text evidence="8">The sequence shown here is derived from an EMBL/GenBank/DDBJ whole genome shotgun (WGS) entry which is preliminary data.</text>
</comment>
<dbReference type="PANTHER" id="PTHR10629">
    <property type="entry name" value="CYTOSINE-SPECIFIC METHYLTRANSFERASE"/>
    <property type="match status" value="1"/>
</dbReference>
<dbReference type="Gene3D" id="3.90.120.10">
    <property type="entry name" value="DNA Methylase, subunit A, domain 2"/>
    <property type="match status" value="1"/>
</dbReference>
<comment type="catalytic activity">
    <reaction evidence="7">
        <text>a 2'-deoxycytidine in DNA + S-adenosyl-L-methionine = a 5-methyl-2'-deoxycytidine in DNA + S-adenosyl-L-homocysteine + H(+)</text>
        <dbReference type="Rhea" id="RHEA:13681"/>
        <dbReference type="Rhea" id="RHEA-COMP:11369"/>
        <dbReference type="Rhea" id="RHEA-COMP:11370"/>
        <dbReference type="ChEBI" id="CHEBI:15378"/>
        <dbReference type="ChEBI" id="CHEBI:57856"/>
        <dbReference type="ChEBI" id="CHEBI:59789"/>
        <dbReference type="ChEBI" id="CHEBI:85452"/>
        <dbReference type="ChEBI" id="CHEBI:85454"/>
        <dbReference type="EC" id="2.1.1.37"/>
    </reaction>
</comment>
<evidence type="ECO:0000256" key="7">
    <source>
        <dbReference type="RuleBase" id="RU000417"/>
    </source>
</evidence>
<sequence>MFTSNYKYNFIDVFSGAGGLSEGFFNCGYNPIAHVEMNGFASDTLRTRSCYYYLKKTGNLNYYYNYLRGSISKEQLYEKVPKEVLMTVINEEISDKTYKSIFYKIDDIMKKDNIKEVDVLIGGPPCQAYSLVGRASTQGGMENDPRNDLYIQYARFLNKYKPKLFVFENVPGMLTAKDGVIWKRIKQRLRTVGYNIEHRLVNAHDFGVLQHRKRVIIIGWRKDLDLHYPEFARMHVNAIVNDLLNDLCHLAPGEEHNEYITEPNEYLIESGIRDELDILTDHQTRNIRDVDRDIYRIAIEMWNDNHRRLHYTDLPENLQFHNNRVSFLDRFKVVEGDMESAHTMLAHISKDGHYYIHPDIEQARSLSVREAARIQSFPDNYYFEGPRTAKFVQIGNAVPPLMAKGIATAIKNLLDGLEK</sequence>
<dbReference type="InterPro" id="IPR029063">
    <property type="entry name" value="SAM-dependent_MTases_sf"/>
</dbReference>
<evidence type="ECO:0000256" key="4">
    <source>
        <dbReference type="ARBA" id="ARBA00022747"/>
    </source>
</evidence>
<dbReference type="SUPFAM" id="SSF53335">
    <property type="entry name" value="S-adenosyl-L-methionine-dependent methyltransferases"/>
    <property type="match status" value="1"/>
</dbReference>
<evidence type="ECO:0000256" key="6">
    <source>
        <dbReference type="RuleBase" id="RU000416"/>
    </source>
</evidence>
<evidence type="ECO:0000256" key="5">
    <source>
        <dbReference type="PROSITE-ProRule" id="PRU01016"/>
    </source>
</evidence>
<organism evidence="8 9">
    <name type="scientific">Agathobacter rectalis</name>
    <dbReference type="NCBI Taxonomy" id="39491"/>
    <lineage>
        <taxon>Bacteria</taxon>
        <taxon>Bacillati</taxon>
        <taxon>Bacillota</taxon>
        <taxon>Clostridia</taxon>
        <taxon>Lachnospirales</taxon>
        <taxon>Lachnospiraceae</taxon>
        <taxon>Agathobacter</taxon>
    </lineage>
</organism>
<keyword evidence="3 5" id="KW-0949">S-adenosyl-L-methionine</keyword>
<dbReference type="Gene3D" id="3.40.50.150">
    <property type="entry name" value="Vaccinia Virus protein VP39"/>
    <property type="match status" value="1"/>
</dbReference>
<dbReference type="EC" id="2.1.1.37" evidence="7"/>
<evidence type="ECO:0000256" key="2">
    <source>
        <dbReference type="ARBA" id="ARBA00022679"/>
    </source>
</evidence>
<dbReference type="PROSITE" id="PS00094">
    <property type="entry name" value="C5_MTASE_1"/>
    <property type="match status" value="1"/>
</dbReference>
<keyword evidence="2 5" id="KW-0808">Transferase</keyword>
<proteinExistence type="inferred from homology"/>
<evidence type="ECO:0000256" key="1">
    <source>
        <dbReference type="ARBA" id="ARBA00022603"/>
    </source>
</evidence>
<evidence type="ECO:0000313" key="9">
    <source>
        <dbReference type="Proteomes" id="UP000479563"/>
    </source>
</evidence>
<dbReference type="InterPro" id="IPR050390">
    <property type="entry name" value="C5-Methyltransferase"/>
</dbReference>
<dbReference type="Pfam" id="PF00145">
    <property type="entry name" value="DNA_methylase"/>
    <property type="match status" value="1"/>
</dbReference>
<dbReference type="GO" id="GO:0003677">
    <property type="term" value="F:DNA binding"/>
    <property type="evidence" value="ECO:0007669"/>
    <property type="project" value="TreeGrafter"/>
</dbReference>
<dbReference type="GO" id="GO:0009307">
    <property type="term" value="P:DNA restriction-modification system"/>
    <property type="evidence" value="ECO:0007669"/>
    <property type="project" value="UniProtKB-KW"/>
</dbReference>
<dbReference type="EMBL" id="WKQP01000010">
    <property type="protein sequence ID" value="MSC60043.1"/>
    <property type="molecule type" value="Genomic_DNA"/>
</dbReference>
<comment type="similarity">
    <text evidence="5 6">Belongs to the class I-like SAM-binding methyltransferase superfamily. C5-methyltransferase family.</text>
</comment>
<dbReference type="PRINTS" id="PR00105">
    <property type="entry name" value="C5METTRFRASE"/>
</dbReference>
<dbReference type="PROSITE" id="PS51679">
    <property type="entry name" value="SAM_MT_C5"/>
    <property type="match status" value="1"/>
</dbReference>
<accession>A0A6L5T8I9</accession>
<name>A0A6L5T8I9_9FIRM</name>
<dbReference type="GO" id="GO:0003886">
    <property type="term" value="F:DNA (cytosine-5-)-methyltransferase activity"/>
    <property type="evidence" value="ECO:0007669"/>
    <property type="project" value="UniProtKB-EC"/>
</dbReference>
<dbReference type="Proteomes" id="UP000479563">
    <property type="component" value="Unassembled WGS sequence"/>
</dbReference>
<evidence type="ECO:0000313" key="8">
    <source>
        <dbReference type="EMBL" id="MSC60043.1"/>
    </source>
</evidence>
<dbReference type="AlphaFoldDB" id="A0A6L5T8I9"/>
<keyword evidence="4" id="KW-0680">Restriction system</keyword>